<dbReference type="InterPro" id="IPR050578">
    <property type="entry name" value="MARVEL-CKLF_proteins"/>
</dbReference>
<dbReference type="PANTHER" id="PTHR22776:SF15">
    <property type="entry name" value="CKLF-LIKE MARVEL TRANSMEMBRANE DOMAIN-CONTAINING PROTEIN 2"/>
    <property type="match status" value="1"/>
</dbReference>
<gene>
    <name evidence="9" type="ORF">JTE90_009051</name>
</gene>
<evidence type="ECO:0000256" key="7">
    <source>
        <dbReference type="SAM" id="Phobius"/>
    </source>
</evidence>
<feature type="region of interest" description="Disordered" evidence="6">
    <location>
        <begin position="1"/>
        <end position="39"/>
    </location>
</feature>
<comment type="caution">
    <text evidence="9">The sequence shown here is derived from an EMBL/GenBank/DDBJ whole genome shotgun (WGS) entry which is preliminary data.</text>
</comment>
<dbReference type="PANTHER" id="PTHR22776">
    <property type="entry name" value="MARVEL-CONTAINING POTENTIAL LIPID RAFT-ASSOCIATED PROTEIN"/>
    <property type="match status" value="1"/>
</dbReference>
<dbReference type="Pfam" id="PF01284">
    <property type="entry name" value="MARVEL"/>
    <property type="match status" value="1"/>
</dbReference>
<evidence type="ECO:0000256" key="6">
    <source>
        <dbReference type="SAM" id="MobiDB-lite"/>
    </source>
</evidence>
<dbReference type="EMBL" id="JAFNEN010000070">
    <property type="protein sequence ID" value="KAG8196419.1"/>
    <property type="molecule type" value="Genomic_DNA"/>
</dbReference>
<keyword evidence="10" id="KW-1185">Reference proteome</keyword>
<name>A0AAV6VKJ3_9ARAC</name>
<organism evidence="9 10">
    <name type="scientific">Oedothorax gibbosus</name>
    <dbReference type="NCBI Taxonomy" id="931172"/>
    <lineage>
        <taxon>Eukaryota</taxon>
        <taxon>Metazoa</taxon>
        <taxon>Ecdysozoa</taxon>
        <taxon>Arthropoda</taxon>
        <taxon>Chelicerata</taxon>
        <taxon>Arachnida</taxon>
        <taxon>Araneae</taxon>
        <taxon>Araneomorphae</taxon>
        <taxon>Entelegynae</taxon>
        <taxon>Araneoidea</taxon>
        <taxon>Linyphiidae</taxon>
        <taxon>Erigoninae</taxon>
        <taxon>Oedothorax</taxon>
    </lineage>
</organism>
<proteinExistence type="predicted"/>
<feature type="domain" description="MARVEL" evidence="8">
    <location>
        <begin position="66"/>
        <end position="200"/>
    </location>
</feature>
<dbReference type="AlphaFoldDB" id="A0AAV6VKJ3"/>
<evidence type="ECO:0000256" key="3">
    <source>
        <dbReference type="ARBA" id="ARBA00022989"/>
    </source>
</evidence>
<keyword evidence="2 5" id="KW-0812">Transmembrane</keyword>
<keyword evidence="4 5" id="KW-0472">Membrane</keyword>
<comment type="subcellular location">
    <subcellularLocation>
        <location evidence="1">Membrane</location>
        <topology evidence="1">Multi-pass membrane protein</topology>
    </subcellularLocation>
</comment>
<evidence type="ECO:0000313" key="10">
    <source>
        <dbReference type="Proteomes" id="UP000827092"/>
    </source>
</evidence>
<dbReference type="PROSITE" id="PS51225">
    <property type="entry name" value="MARVEL"/>
    <property type="match status" value="1"/>
</dbReference>
<evidence type="ECO:0000256" key="4">
    <source>
        <dbReference type="ARBA" id="ARBA00023136"/>
    </source>
</evidence>
<feature type="compositionally biased region" description="Basic and acidic residues" evidence="6">
    <location>
        <begin position="7"/>
        <end position="22"/>
    </location>
</feature>
<dbReference type="InterPro" id="IPR008253">
    <property type="entry name" value="Marvel"/>
</dbReference>
<sequence length="209" mass="23084">MNVSPKTSEEEAKSFAKEEDSPPKTAGAELEEGKEELEEAKETVRSVSSRFLKWTAEDVFDWNPDYAKTVRGILTLLQIVVSALVMIMVGSGCRKDNSFICHTSASFTFVVASAALIQSTLLVICCLLSKKGNSLIKASALELLYYVVFAIFYLLAGLVLETNLRHNDYGHHAILAGGIFALTNCALYILSAIWSFLYFRKHFGGPDEK</sequence>
<protein>
    <recommendedName>
        <fullName evidence="8">MARVEL domain-containing protein</fullName>
    </recommendedName>
</protein>
<feature type="transmembrane region" description="Helical" evidence="7">
    <location>
        <begin position="172"/>
        <end position="199"/>
    </location>
</feature>
<feature type="transmembrane region" description="Helical" evidence="7">
    <location>
        <begin position="73"/>
        <end position="92"/>
    </location>
</feature>
<dbReference type="GO" id="GO:0016020">
    <property type="term" value="C:membrane"/>
    <property type="evidence" value="ECO:0007669"/>
    <property type="project" value="UniProtKB-SubCell"/>
</dbReference>
<evidence type="ECO:0000256" key="2">
    <source>
        <dbReference type="ARBA" id="ARBA00022692"/>
    </source>
</evidence>
<feature type="transmembrane region" description="Helical" evidence="7">
    <location>
        <begin position="104"/>
        <end position="128"/>
    </location>
</feature>
<evidence type="ECO:0000313" key="9">
    <source>
        <dbReference type="EMBL" id="KAG8196419.1"/>
    </source>
</evidence>
<evidence type="ECO:0000259" key="8">
    <source>
        <dbReference type="PROSITE" id="PS51225"/>
    </source>
</evidence>
<dbReference type="Proteomes" id="UP000827092">
    <property type="component" value="Unassembled WGS sequence"/>
</dbReference>
<evidence type="ECO:0000256" key="1">
    <source>
        <dbReference type="ARBA" id="ARBA00004141"/>
    </source>
</evidence>
<keyword evidence="3 7" id="KW-1133">Transmembrane helix</keyword>
<feature type="transmembrane region" description="Helical" evidence="7">
    <location>
        <begin position="140"/>
        <end position="160"/>
    </location>
</feature>
<evidence type="ECO:0000256" key="5">
    <source>
        <dbReference type="PROSITE-ProRule" id="PRU00581"/>
    </source>
</evidence>
<feature type="compositionally biased region" description="Acidic residues" evidence="6">
    <location>
        <begin position="29"/>
        <end position="39"/>
    </location>
</feature>
<reference evidence="9 10" key="1">
    <citation type="journal article" date="2022" name="Nat. Ecol. Evol.">
        <title>A masculinizing supergene underlies an exaggerated male reproductive morph in a spider.</title>
        <authorList>
            <person name="Hendrickx F."/>
            <person name="De Corte Z."/>
            <person name="Sonet G."/>
            <person name="Van Belleghem S.M."/>
            <person name="Kostlbacher S."/>
            <person name="Vangestel C."/>
        </authorList>
    </citation>
    <scope>NUCLEOTIDE SEQUENCE [LARGE SCALE GENOMIC DNA]</scope>
    <source>
        <strain evidence="9">W744_W776</strain>
    </source>
</reference>
<accession>A0AAV6VKJ3</accession>